<dbReference type="SMART" id="SM00666">
    <property type="entry name" value="PB1"/>
    <property type="match status" value="1"/>
</dbReference>
<keyword evidence="2" id="KW-0129">CBS domain</keyword>
<evidence type="ECO:0000256" key="2">
    <source>
        <dbReference type="PROSITE-ProRule" id="PRU00703"/>
    </source>
</evidence>
<evidence type="ECO:0000259" key="7">
    <source>
        <dbReference type="PROSITE" id="PS51745"/>
    </source>
</evidence>
<reference evidence="8 9" key="1">
    <citation type="journal article" date="2018" name="Evol. Lett.">
        <title>Horizontal gene cluster transfer increased hallucinogenic mushroom diversity.</title>
        <authorList>
            <person name="Reynolds H.T."/>
            <person name="Vijayakumar V."/>
            <person name="Gluck-Thaler E."/>
            <person name="Korotkin H.B."/>
            <person name="Matheny P.B."/>
            <person name="Slot J.C."/>
        </authorList>
    </citation>
    <scope>NUCLEOTIDE SEQUENCE [LARGE SCALE GENOMIC DNA]</scope>
    <source>
        <strain evidence="8 9">2629</strain>
    </source>
</reference>
<evidence type="ECO:0000256" key="4">
    <source>
        <dbReference type="SAM" id="MobiDB-lite"/>
    </source>
</evidence>
<dbReference type="InterPro" id="IPR051462">
    <property type="entry name" value="CBS_domain-containing"/>
</dbReference>
<feature type="transmembrane region" description="Helical" evidence="5">
    <location>
        <begin position="801"/>
        <end position="820"/>
    </location>
</feature>
<dbReference type="STRING" id="181874.A0A409YYP7"/>
<comment type="caution">
    <text evidence="8">The sequence shown here is derived from an EMBL/GenBank/DDBJ whole genome shotgun (WGS) entry which is preliminary data.</text>
</comment>
<feature type="compositionally biased region" description="Basic and acidic residues" evidence="4">
    <location>
        <begin position="169"/>
        <end position="191"/>
    </location>
</feature>
<organism evidence="8 9">
    <name type="scientific">Panaeolus cyanescens</name>
    <dbReference type="NCBI Taxonomy" id="181874"/>
    <lineage>
        <taxon>Eukaryota</taxon>
        <taxon>Fungi</taxon>
        <taxon>Dikarya</taxon>
        <taxon>Basidiomycota</taxon>
        <taxon>Agaricomycotina</taxon>
        <taxon>Agaricomycetes</taxon>
        <taxon>Agaricomycetidae</taxon>
        <taxon>Agaricales</taxon>
        <taxon>Agaricineae</taxon>
        <taxon>Galeropsidaceae</taxon>
        <taxon>Panaeolus</taxon>
    </lineage>
</organism>
<keyword evidence="5" id="KW-0812">Transmembrane</keyword>
<protein>
    <recommendedName>
        <fullName evidence="10">CBS domain-containing protein</fullName>
    </recommendedName>
</protein>
<evidence type="ECO:0000313" key="8">
    <source>
        <dbReference type="EMBL" id="PPR08131.1"/>
    </source>
</evidence>
<feature type="domain" description="CBS" evidence="6">
    <location>
        <begin position="475"/>
        <end position="532"/>
    </location>
</feature>
<dbReference type="Pfam" id="PF00571">
    <property type="entry name" value="CBS"/>
    <property type="match status" value="4"/>
</dbReference>
<keyword evidence="1" id="KW-0677">Repeat</keyword>
<name>A0A409YYP7_9AGAR</name>
<keyword evidence="9" id="KW-1185">Reference proteome</keyword>
<dbReference type="Proteomes" id="UP000284842">
    <property type="component" value="Unassembled WGS sequence"/>
</dbReference>
<dbReference type="Gene3D" id="3.10.580.10">
    <property type="entry name" value="CBS-domain"/>
    <property type="match status" value="2"/>
</dbReference>
<keyword evidence="5" id="KW-0472">Membrane</keyword>
<dbReference type="InterPro" id="IPR000270">
    <property type="entry name" value="PB1_dom"/>
</dbReference>
<feature type="compositionally biased region" description="Polar residues" evidence="4">
    <location>
        <begin position="123"/>
        <end position="137"/>
    </location>
</feature>
<feature type="domain" description="CBS" evidence="6">
    <location>
        <begin position="396"/>
        <end position="466"/>
    </location>
</feature>
<dbReference type="OrthoDB" id="418595at2759"/>
<dbReference type="SUPFAM" id="SSF54277">
    <property type="entry name" value="CAD &amp; PB1 domains"/>
    <property type="match status" value="1"/>
</dbReference>
<dbReference type="SUPFAM" id="SSF54631">
    <property type="entry name" value="CBS-domain pair"/>
    <property type="match status" value="2"/>
</dbReference>
<dbReference type="PANTHER" id="PTHR48108:SF26">
    <property type="entry name" value="CBS DOMAIN-CONTAINING PROTEIN DDB_G0289609"/>
    <property type="match status" value="1"/>
</dbReference>
<feature type="domain" description="CBS" evidence="6">
    <location>
        <begin position="222"/>
        <end position="280"/>
    </location>
</feature>
<feature type="compositionally biased region" description="Basic residues" evidence="4">
    <location>
        <begin position="201"/>
        <end position="210"/>
    </location>
</feature>
<dbReference type="InterPro" id="IPR000644">
    <property type="entry name" value="CBS_dom"/>
</dbReference>
<dbReference type="PROSITE" id="PS51371">
    <property type="entry name" value="CBS"/>
    <property type="match status" value="4"/>
</dbReference>
<dbReference type="CDD" id="cd17781">
    <property type="entry name" value="CBS_pair_MUG70_1"/>
    <property type="match status" value="1"/>
</dbReference>
<feature type="region of interest" description="Disordered" evidence="4">
    <location>
        <begin position="87"/>
        <end position="218"/>
    </location>
</feature>
<dbReference type="InterPro" id="IPR046342">
    <property type="entry name" value="CBS_dom_sf"/>
</dbReference>
<dbReference type="FunCoup" id="A0A409YYP7">
    <property type="interactions" value="9"/>
</dbReference>
<keyword evidence="3" id="KW-0175">Coiled coil</keyword>
<evidence type="ECO:0000259" key="6">
    <source>
        <dbReference type="PROSITE" id="PS51371"/>
    </source>
</evidence>
<keyword evidence="5" id="KW-1133">Transmembrane helix</keyword>
<feature type="transmembrane region" description="Helical" evidence="5">
    <location>
        <begin position="12"/>
        <end position="41"/>
    </location>
</feature>
<evidence type="ECO:0000256" key="3">
    <source>
        <dbReference type="SAM" id="Coils"/>
    </source>
</evidence>
<feature type="compositionally biased region" description="Low complexity" evidence="4">
    <location>
        <begin position="138"/>
        <end position="168"/>
    </location>
</feature>
<sequence>MASLTNAIVDLFQAILGVFTGLFQTVFSIVHALFATISHFVSGTLVAAQHAIAAGIQLCQGVVGFVAANFVALVVLGGLYYAYRNSTSPRRSRSGGVWDWPKEKPHSPSPVAFPTTLERDRPNSPQSYVSSRPAQARSNTGLTSSTHTLNSTTSMSSLSGFQSSISLSETRKKQSKRDEAIRKKIESELSRKRTISTTHHSSSRSQRRGTKNTPAKGTVAALKPSPALTVPENITVAEASQLCAAKRTDCVLVVDDEEGLSGIFTAKDLAYRVTAEGLDPHNTPVSQIMTRNPMVTRDTTSATEALQLMVSKHFRHLPVCNEDGNVVGLLDITKVFHEALGKVERSSAASEQLFTAMAGVQSELGGVSSNPQAAAMLAWAEKLREKTALPDLTTIMDSRTQPATVGPKTTVREVAKLMKERRTTAVCVMEGAGGPTSPGLAGPPRIAGIFTSKDVVLRVIAAGLDAGRCSVVRVMTPHPDTAPPTMTVHDALKKMHNGRYLNLPVVEPDGRLVAIVDVLKLTYATLEQMNAMSGESGHNDNEGGPMWGRFFDSIGHDDNESILSGSQQATDLRSFHSVNDLHLQQSPHSEVHPNDSASVMDDDHVSALEGYARQKGLSVPAGGAPVPADDGTYVFKFRTPSGRTHRFQSRHDDVEHLREIVAGKLATDPFFTEFAPPAEDVPRPDPIDFVLSYTDADGDTVLITSDHDVTEAVKIARSKGEDRVVLFVQGGKGWVEAGADKSAAKAEEAKAAAEQETKEMEKAESVVTPVAAPVPQMETPPPVQPRAPVHGEEVFGIPKDLLLPASIGALAVVIIGVFTISRMTQNHY</sequence>
<dbReference type="InParanoid" id="A0A409YYP7"/>
<feature type="domain" description="CBS" evidence="6">
    <location>
        <begin position="289"/>
        <end position="347"/>
    </location>
</feature>
<evidence type="ECO:0000256" key="5">
    <source>
        <dbReference type="SAM" id="Phobius"/>
    </source>
</evidence>
<dbReference type="Pfam" id="PF00564">
    <property type="entry name" value="PB1"/>
    <property type="match status" value="1"/>
</dbReference>
<dbReference type="PANTHER" id="PTHR48108">
    <property type="entry name" value="CBS DOMAIN-CONTAINING PROTEIN CBSX2, CHLOROPLASTIC"/>
    <property type="match status" value="1"/>
</dbReference>
<dbReference type="EMBL" id="NHTK01000137">
    <property type="protein sequence ID" value="PPR08131.1"/>
    <property type="molecule type" value="Genomic_DNA"/>
</dbReference>
<accession>A0A409YYP7</accession>
<dbReference type="PROSITE" id="PS51745">
    <property type="entry name" value="PB1"/>
    <property type="match status" value="1"/>
</dbReference>
<gene>
    <name evidence="8" type="ORF">CVT24_012375</name>
</gene>
<evidence type="ECO:0000313" key="9">
    <source>
        <dbReference type="Proteomes" id="UP000284842"/>
    </source>
</evidence>
<dbReference type="InterPro" id="IPR053793">
    <property type="entry name" value="PB1-like"/>
</dbReference>
<dbReference type="AlphaFoldDB" id="A0A409YYP7"/>
<dbReference type="CDD" id="cd17782">
    <property type="entry name" value="CBS_pair_MUG70_2"/>
    <property type="match status" value="1"/>
</dbReference>
<feature type="domain" description="PB1" evidence="7">
    <location>
        <begin position="644"/>
        <end position="729"/>
    </location>
</feature>
<evidence type="ECO:0000256" key="1">
    <source>
        <dbReference type="ARBA" id="ARBA00022737"/>
    </source>
</evidence>
<dbReference type="CDD" id="cd06409">
    <property type="entry name" value="PB1_MUG70"/>
    <property type="match status" value="1"/>
</dbReference>
<dbReference type="SMART" id="SM00116">
    <property type="entry name" value="CBS"/>
    <property type="match status" value="4"/>
</dbReference>
<proteinExistence type="predicted"/>
<feature type="transmembrane region" description="Helical" evidence="5">
    <location>
        <begin position="62"/>
        <end position="83"/>
    </location>
</feature>
<evidence type="ECO:0008006" key="10">
    <source>
        <dbReference type="Google" id="ProtNLM"/>
    </source>
</evidence>
<feature type="coiled-coil region" evidence="3">
    <location>
        <begin position="736"/>
        <end position="766"/>
    </location>
</feature>